<dbReference type="AlphaFoldDB" id="A0A494WWG2"/>
<dbReference type="GO" id="GO:0004750">
    <property type="term" value="F:D-ribulose-phosphate 3-epimerase activity"/>
    <property type="evidence" value="ECO:0007669"/>
    <property type="project" value="UniProtKB-UniRule"/>
</dbReference>
<feature type="binding site" evidence="10 14">
    <location>
        <position position="65"/>
    </location>
    <ligand>
        <name>substrate</name>
    </ligand>
</feature>
<proteinExistence type="inferred from homology"/>
<feature type="binding site" evidence="10 13">
    <location>
        <position position="32"/>
    </location>
    <ligand>
        <name>a divalent metal cation</name>
        <dbReference type="ChEBI" id="CHEBI:60240"/>
    </ligand>
</feature>
<keyword evidence="13" id="KW-0170">Cobalt</keyword>
<dbReference type="GO" id="GO:0006098">
    <property type="term" value="P:pentose-phosphate shunt"/>
    <property type="evidence" value="ECO:0007669"/>
    <property type="project" value="UniProtKB-UniRule"/>
</dbReference>
<comment type="cofactor">
    <cofactor evidence="3">
        <name>Co(2+)</name>
        <dbReference type="ChEBI" id="CHEBI:48828"/>
    </cofactor>
</comment>
<dbReference type="Pfam" id="PF00834">
    <property type="entry name" value="Ribul_P_3_epim"/>
    <property type="match status" value="1"/>
</dbReference>
<organism evidence="15 16">
    <name type="scientific">Desulfofundulus salinus</name>
    <dbReference type="NCBI Taxonomy" id="2419843"/>
    <lineage>
        <taxon>Bacteria</taxon>
        <taxon>Bacillati</taxon>
        <taxon>Bacillota</taxon>
        <taxon>Clostridia</taxon>
        <taxon>Eubacteriales</taxon>
        <taxon>Peptococcaceae</taxon>
        <taxon>Desulfofundulus</taxon>
    </lineage>
</organism>
<dbReference type="RefSeq" id="WP_121451697.1">
    <property type="nucleotide sequence ID" value="NZ_RBWE01000001.1"/>
</dbReference>
<feature type="binding site" evidence="10">
    <location>
        <begin position="174"/>
        <end position="176"/>
    </location>
    <ligand>
        <name>substrate</name>
    </ligand>
</feature>
<evidence type="ECO:0000256" key="13">
    <source>
        <dbReference type="PIRSR" id="PIRSR001461-2"/>
    </source>
</evidence>
<feature type="active site" description="Proton acceptor" evidence="10 12">
    <location>
        <position position="34"/>
    </location>
</feature>
<dbReference type="CDD" id="cd00429">
    <property type="entry name" value="RPE"/>
    <property type="match status" value="1"/>
</dbReference>
<evidence type="ECO:0000256" key="1">
    <source>
        <dbReference type="ARBA" id="ARBA00001782"/>
    </source>
</evidence>
<comment type="function">
    <text evidence="10">Catalyzes the reversible epimerization of D-ribulose 5-phosphate to D-xylulose 5-phosphate.</text>
</comment>
<dbReference type="PIRSF" id="PIRSF001461">
    <property type="entry name" value="RPE"/>
    <property type="match status" value="1"/>
</dbReference>
<dbReference type="SUPFAM" id="SSF51366">
    <property type="entry name" value="Ribulose-phoshate binding barrel"/>
    <property type="match status" value="1"/>
</dbReference>
<dbReference type="FunFam" id="3.20.20.70:FF:000004">
    <property type="entry name" value="Ribulose-phosphate 3-epimerase"/>
    <property type="match status" value="1"/>
</dbReference>
<dbReference type="InterPro" id="IPR000056">
    <property type="entry name" value="Ribul_P_3_epim-like"/>
</dbReference>
<evidence type="ECO:0000256" key="3">
    <source>
        <dbReference type="ARBA" id="ARBA00001941"/>
    </source>
</evidence>
<evidence type="ECO:0000256" key="14">
    <source>
        <dbReference type="PIRSR" id="PIRSR001461-3"/>
    </source>
</evidence>
<feature type="binding site" evidence="10 13">
    <location>
        <position position="174"/>
    </location>
    <ligand>
        <name>a divalent metal cation</name>
        <dbReference type="ChEBI" id="CHEBI:60240"/>
    </ligand>
</feature>
<evidence type="ECO:0000256" key="2">
    <source>
        <dbReference type="ARBA" id="ARBA00001936"/>
    </source>
</evidence>
<feature type="binding site" evidence="10 14">
    <location>
        <begin position="141"/>
        <end position="144"/>
    </location>
    <ligand>
        <name>substrate</name>
    </ligand>
</feature>
<comment type="cofactor">
    <cofactor evidence="5">
        <name>Fe(2+)</name>
        <dbReference type="ChEBI" id="CHEBI:29033"/>
    </cofactor>
</comment>
<feature type="binding site" evidence="14">
    <location>
        <position position="176"/>
    </location>
    <ligand>
        <name>substrate</name>
    </ligand>
</feature>
<evidence type="ECO:0000313" key="16">
    <source>
        <dbReference type="Proteomes" id="UP000271256"/>
    </source>
</evidence>
<dbReference type="GO" id="GO:0005737">
    <property type="term" value="C:cytoplasm"/>
    <property type="evidence" value="ECO:0007669"/>
    <property type="project" value="UniProtKB-ARBA"/>
</dbReference>
<dbReference type="PROSITE" id="PS01085">
    <property type="entry name" value="RIBUL_P_3_EPIMER_1"/>
    <property type="match status" value="1"/>
</dbReference>
<gene>
    <name evidence="10" type="primary">rpe</name>
    <name evidence="15" type="ORF">D7024_10145</name>
</gene>
<dbReference type="PANTHER" id="PTHR11749">
    <property type="entry name" value="RIBULOSE-5-PHOSPHATE-3-EPIMERASE"/>
    <property type="match status" value="1"/>
</dbReference>
<sequence length="220" mass="23505">MIKIAPSILSANFARLLEDVQRVERAGADYLHLDVMDGHFVPNITIGPLVVAALRPHSRLLFDVHLMIEEPDRYIDSFVEAGADLVTVHVEACRHLHRTLTRIREKGAMAGVALNPATPPEVLEYLPGLFDLVLVMTVNPGFGGQAFIPQTIPKISKIREMLDGAGLEVEIQVDGGIGPSTAPLVVRAGATVLVAGSAVFGAPDPAEAIQEIRQAAKGGE</sequence>
<keyword evidence="13" id="KW-0464">Manganese</keyword>
<keyword evidence="8 10" id="KW-0479">Metal-binding</keyword>
<keyword evidence="9 10" id="KW-0413">Isomerase</keyword>
<keyword evidence="16" id="KW-1185">Reference proteome</keyword>
<evidence type="ECO:0000256" key="11">
    <source>
        <dbReference type="PIRNR" id="PIRNR001461"/>
    </source>
</evidence>
<comment type="cofactor">
    <cofactor evidence="4">
        <name>Zn(2+)</name>
        <dbReference type="ChEBI" id="CHEBI:29105"/>
    </cofactor>
</comment>
<feature type="binding site" evidence="10 14">
    <location>
        <begin position="196"/>
        <end position="197"/>
    </location>
    <ligand>
        <name>substrate</name>
    </ligand>
</feature>
<dbReference type="GO" id="GO:0019323">
    <property type="term" value="P:pentose catabolic process"/>
    <property type="evidence" value="ECO:0007669"/>
    <property type="project" value="UniProtKB-UniRule"/>
</dbReference>
<dbReference type="InterPro" id="IPR013785">
    <property type="entry name" value="Aldolase_TIM"/>
</dbReference>
<dbReference type="NCBIfam" id="NF004076">
    <property type="entry name" value="PRK05581.1-4"/>
    <property type="match status" value="1"/>
</dbReference>
<evidence type="ECO:0000256" key="5">
    <source>
        <dbReference type="ARBA" id="ARBA00001954"/>
    </source>
</evidence>
<name>A0A494WWG2_9FIRM</name>
<dbReference type="EMBL" id="RBWE01000001">
    <property type="protein sequence ID" value="RKO67283.1"/>
    <property type="molecule type" value="Genomic_DNA"/>
</dbReference>
<keyword evidence="13" id="KW-0862">Zinc</keyword>
<evidence type="ECO:0000313" key="15">
    <source>
        <dbReference type="EMBL" id="RKO67283.1"/>
    </source>
</evidence>
<comment type="catalytic activity">
    <reaction evidence="1 10 11">
        <text>D-ribulose 5-phosphate = D-xylulose 5-phosphate</text>
        <dbReference type="Rhea" id="RHEA:13677"/>
        <dbReference type="ChEBI" id="CHEBI:57737"/>
        <dbReference type="ChEBI" id="CHEBI:58121"/>
        <dbReference type="EC" id="5.1.3.1"/>
    </reaction>
</comment>
<comment type="caution">
    <text evidence="15">The sequence shown here is derived from an EMBL/GenBank/DDBJ whole genome shotgun (WGS) entry which is preliminary data.</text>
</comment>
<evidence type="ECO:0000256" key="10">
    <source>
        <dbReference type="HAMAP-Rule" id="MF_02227"/>
    </source>
</evidence>
<comment type="similarity">
    <text evidence="6 10 11">Belongs to the ribulose-phosphate 3-epimerase family.</text>
</comment>
<evidence type="ECO:0000256" key="7">
    <source>
        <dbReference type="ARBA" id="ARBA00013188"/>
    </source>
</evidence>
<feature type="active site" description="Proton donor" evidence="10 12">
    <location>
        <position position="174"/>
    </location>
</feature>
<protein>
    <recommendedName>
        <fullName evidence="7 10">Ribulose-phosphate 3-epimerase</fullName>
        <ecNumber evidence="7 10">5.1.3.1</ecNumber>
    </recommendedName>
</protein>
<feature type="binding site" evidence="10 13">
    <location>
        <position position="34"/>
    </location>
    <ligand>
        <name>a divalent metal cation</name>
        <dbReference type="ChEBI" id="CHEBI:60240"/>
    </ligand>
</feature>
<feature type="binding site" evidence="10 13">
    <location>
        <position position="65"/>
    </location>
    <ligand>
        <name>a divalent metal cation</name>
        <dbReference type="ChEBI" id="CHEBI:60240"/>
    </ligand>
</feature>
<accession>A0A494WWG2</accession>
<comment type="cofactor">
    <cofactor evidence="10 13">
        <name>a divalent metal cation</name>
        <dbReference type="ChEBI" id="CHEBI:60240"/>
    </cofactor>
    <text evidence="10 13">Binds 1 divalent metal cation per subunit.</text>
</comment>
<comment type="pathway">
    <text evidence="10">Carbohydrate degradation.</text>
</comment>
<dbReference type="NCBIfam" id="TIGR01163">
    <property type="entry name" value="rpe"/>
    <property type="match status" value="1"/>
</dbReference>
<keyword evidence="10 11" id="KW-0119">Carbohydrate metabolism</keyword>
<dbReference type="InterPro" id="IPR011060">
    <property type="entry name" value="RibuloseP-bd_barrel"/>
</dbReference>
<feature type="binding site" evidence="10 14">
    <location>
        <position position="7"/>
    </location>
    <ligand>
        <name>substrate</name>
    </ligand>
</feature>
<evidence type="ECO:0000256" key="12">
    <source>
        <dbReference type="PIRSR" id="PIRSR001461-1"/>
    </source>
</evidence>
<evidence type="ECO:0000256" key="4">
    <source>
        <dbReference type="ARBA" id="ARBA00001947"/>
    </source>
</evidence>
<evidence type="ECO:0000256" key="8">
    <source>
        <dbReference type="ARBA" id="ARBA00022723"/>
    </source>
</evidence>
<dbReference type="HAMAP" id="MF_02227">
    <property type="entry name" value="RPE"/>
    <property type="match status" value="1"/>
</dbReference>
<reference evidence="15 16" key="1">
    <citation type="submission" date="2018-10" db="EMBL/GenBank/DDBJ databases">
        <authorList>
            <person name="Grouzdev D.S."/>
            <person name="Krutkina M.S."/>
            <person name="Tourova T.P."/>
            <person name="Nazina T.N."/>
        </authorList>
    </citation>
    <scope>NUCLEOTIDE SEQUENCE [LARGE SCALE GENOMIC DNA]</scope>
    <source>
        <strain evidence="15 16">435</strain>
    </source>
</reference>
<evidence type="ECO:0000256" key="9">
    <source>
        <dbReference type="ARBA" id="ARBA00023235"/>
    </source>
</evidence>
<dbReference type="InterPro" id="IPR026019">
    <property type="entry name" value="Ribul_P_3_epim"/>
</dbReference>
<dbReference type="EC" id="5.1.3.1" evidence="7 10"/>
<dbReference type="Proteomes" id="UP000271256">
    <property type="component" value="Unassembled WGS sequence"/>
</dbReference>
<dbReference type="GO" id="GO:0046872">
    <property type="term" value="F:metal ion binding"/>
    <property type="evidence" value="ECO:0007669"/>
    <property type="project" value="UniProtKB-UniRule"/>
</dbReference>
<dbReference type="PROSITE" id="PS01086">
    <property type="entry name" value="RIBUL_P_3_EPIMER_2"/>
    <property type="match status" value="1"/>
</dbReference>
<evidence type="ECO:0000256" key="6">
    <source>
        <dbReference type="ARBA" id="ARBA00009541"/>
    </source>
</evidence>
<comment type="cofactor">
    <cofactor evidence="2">
        <name>Mn(2+)</name>
        <dbReference type="ChEBI" id="CHEBI:29035"/>
    </cofactor>
</comment>
<dbReference type="Gene3D" id="3.20.20.70">
    <property type="entry name" value="Aldolase class I"/>
    <property type="match status" value="1"/>
</dbReference>
<dbReference type="OrthoDB" id="1645589at2"/>